<sequence length="627" mass="71821">MLTFGNETNGELELALYEIGNPDLWYTAHVQLFEKLTTPEGSTLWNDLTKHATPSISSHRPEWSDEDINIQYKPVEWLARDDCVIPLRNLCLITPLKSDSNNFREAAFGNFIIVPREDIITLNGHKVIRNRNENNLNTDTASRQEKEQLHRKVAVRMTRALVGNAVNNFKIINRGPNRFLKLPHTKPHQTQIDIEVKADDNSLVLVGKNGRLTTIVSDSSRHTRSVFSIQATNMGLASARFRVLIRECTPKLTNAKLKKRESEDVTASYILFPPRHTQSFRLDLPVTIPVENAHCVVEMLNENEELVAVRDVRIKRDDNCFCVWYCDCVCLSEDSKLLCRRLSEPQLIAAGLPTQDKSRHIRSVCYPDVVTLNLFVTIIGVILALLFLGLVKAILGLILSCVGSWGLQLMMQTPRKLNHYYESSLRSRPVVYDREGWPIHPDTKKRNVQLISKPMEFILNLIFFVTLPCILICDAFKKMVLYCNATEKKQNGKYRKSEEKKCFSSHDAQSITLRNRQRRGDLHRWMSPQAEELSTGIWKKGLIPQDKSSSDCLFILVYNNDNIVKPLLHKGKCCSKATDQPWCMDSEQDDTEYILMQIQNSKESIARSQRVIEKNPTAKNTTCRNKE</sequence>
<evidence type="ECO:0000256" key="3">
    <source>
        <dbReference type="ARBA" id="ARBA00022475"/>
    </source>
</evidence>
<proteinExistence type="inferred from homology"/>
<comment type="caution">
    <text evidence="13">The sequence shown here is derived from an EMBL/GenBank/DDBJ whole genome shotgun (WGS) entry which is preliminary data.</text>
</comment>
<evidence type="ECO:0000259" key="12">
    <source>
        <dbReference type="Pfam" id="PF10699"/>
    </source>
</evidence>
<evidence type="ECO:0000313" key="14">
    <source>
        <dbReference type="Proteomes" id="UP001153954"/>
    </source>
</evidence>
<evidence type="ECO:0000256" key="5">
    <source>
        <dbReference type="ARBA" id="ARBA00022729"/>
    </source>
</evidence>
<comment type="similarity">
    <text evidence="2">Belongs to the HAP2/GCS1 family.</text>
</comment>
<organism evidence="13 14">
    <name type="scientific">Euphydryas editha</name>
    <name type="common">Edith's checkerspot</name>
    <dbReference type="NCBI Taxonomy" id="104508"/>
    <lineage>
        <taxon>Eukaryota</taxon>
        <taxon>Metazoa</taxon>
        <taxon>Ecdysozoa</taxon>
        <taxon>Arthropoda</taxon>
        <taxon>Hexapoda</taxon>
        <taxon>Insecta</taxon>
        <taxon>Pterygota</taxon>
        <taxon>Neoptera</taxon>
        <taxon>Endopterygota</taxon>
        <taxon>Lepidoptera</taxon>
        <taxon>Glossata</taxon>
        <taxon>Ditrysia</taxon>
        <taxon>Papilionoidea</taxon>
        <taxon>Nymphalidae</taxon>
        <taxon>Nymphalinae</taxon>
        <taxon>Euphydryas</taxon>
    </lineage>
</organism>
<protein>
    <recommendedName>
        <fullName evidence="12">Generative cell specific-1/HAP2 domain-containing protein</fullName>
    </recommendedName>
</protein>
<feature type="transmembrane region" description="Helical" evidence="11">
    <location>
        <begin position="369"/>
        <end position="388"/>
    </location>
</feature>
<dbReference type="Proteomes" id="UP001153954">
    <property type="component" value="Unassembled WGS sequence"/>
</dbReference>
<name>A0AAU9UJM0_EUPED</name>
<evidence type="ECO:0000256" key="2">
    <source>
        <dbReference type="ARBA" id="ARBA00010929"/>
    </source>
</evidence>
<evidence type="ECO:0000256" key="7">
    <source>
        <dbReference type="ARBA" id="ARBA00023121"/>
    </source>
</evidence>
<evidence type="ECO:0000256" key="9">
    <source>
        <dbReference type="ARBA" id="ARBA00023157"/>
    </source>
</evidence>
<evidence type="ECO:0000256" key="10">
    <source>
        <dbReference type="ARBA" id="ARBA00023279"/>
    </source>
</evidence>
<feature type="transmembrane region" description="Helical" evidence="11">
    <location>
        <begin position="393"/>
        <end position="411"/>
    </location>
</feature>
<comment type="subcellular location">
    <subcellularLocation>
        <location evidence="1">Cell membrane</location>
        <topology evidence="1">Single-pass type I membrane protein</topology>
    </subcellularLocation>
</comment>
<evidence type="ECO:0000256" key="8">
    <source>
        <dbReference type="ARBA" id="ARBA00023136"/>
    </source>
</evidence>
<dbReference type="InterPro" id="IPR040326">
    <property type="entry name" value="HAP2/GCS1"/>
</dbReference>
<evidence type="ECO:0000256" key="6">
    <source>
        <dbReference type="ARBA" id="ARBA00022989"/>
    </source>
</evidence>
<reference evidence="13" key="1">
    <citation type="submission" date="2022-03" db="EMBL/GenBank/DDBJ databases">
        <authorList>
            <person name="Tunstrom K."/>
        </authorList>
    </citation>
    <scope>NUCLEOTIDE SEQUENCE</scope>
</reference>
<feature type="domain" description="Generative cell specific-1/HAP2" evidence="12">
    <location>
        <begin position="152"/>
        <end position="316"/>
    </location>
</feature>
<feature type="transmembrane region" description="Helical" evidence="11">
    <location>
        <begin position="457"/>
        <end position="476"/>
    </location>
</feature>
<dbReference type="InterPro" id="IPR018928">
    <property type="entry name" value="HAP2/GCS1_dom"/>
</dbReference>
<keyword evidence="4 11" id="KW-0812">Transmembrane</keyword>
<dbReference type="GO" id="GO:0008289">
    <property type="term" value="F:lipid binding"/>
    <property type="evidence" value="ECO:0007669"/>
    <property type="project" value="UniProtKB-KW"/>
</dbReference>
<dbReference type="GO" id="GO:0005886">
    <property type="term" value="C:plasma membrane"/>
    <property type="evidence" value="ECO:0007669"/>
    <property type="project" value="UniProtKB-SubCell"/>
</dbReference>
<dbReference type="EMBL" id="CAKOGL010000022">
    <property type="protein sequence ID" value="CAH2099766.1"/>
    <property type="molecule type" value="Genomic_DNA"/>
</dbReference>
<keyword evidence="5" id="KW-0732">Signal</keyword>
<keyword evidence="9" id="KW-1015">Disulfide bond</keyword>
<accession>A0AAU9UJM0</accession>
<evidence type="ECO:0000256" key="11">
    <source>
        <dbReference type="SAM" id="Phobius"/>
    </source>
</evidence>
<dbReference type="GO" id="GO:0007338">
    <property type="term" value="P:single fertilization"/>
    <property type="evidence" value="ECO:0007669"/>
    <property type="project" value="UniProtKB-KW"/>
</dbReference>
<keyword evidence="7" id="KW-0446">Lipid-binding</keyword>
<keyword evidence="6 11" id="KW-1133">Transmembrane helix</keyword>
<keyword evidence="8 11" id="KW-0472">Membrane</keyword>
<gene>
    <name evidence="13" type="ORF">EEDITHA_LOCUS14703</name>
</gene>
<keyword evidence="10" id="KW-0278">Fertilization</keyword>
<evidence type="ECO:0000256" key="1">
    <source>
        <dbReference type="ARBA" id="ARBA00004251"/>
    </source>
</evidence>
<keyword evidence="14" id="KW-1185">Reference proteome</keyword>
<evidence type="ECO:0000313" key="13">
    <source>
        <dbReference type="EMBL" id="CAH2099766.1"/>
    </source>
</evidence>
<dbReference type="Pfam" id="PF10699">
    <property type="entry name" value="HAP2-GCS1"/>
    <property type="match status" value="1"/>
</dbReference>
<evidence type="ECO:0000256" key="4">
    <source>
        <dbReference type="ARBA" id="ARBA00022692"/>
    </source>
</evidence>
<dbReference type="PANTHER" id="PTHR31764">
    <property type="entry name" value="PROTEIN HAPLESS 2"/>
    <property type="match status" value="1"/>
</dbReference>
<keyword evidence="3" id="KW-1003">Cell membrane</keyword>
<dbReference type="PANTHER" id="PTHR31764:SF0">
    <property type="entry name" value="GENERATIVE CELL SPECIFIC-1_HAP2 DOMAIN-CONTAINING PROTEIN"/>
    <property type="match status" value="1"/>
</dbReference>
<dbReference type="AlphaFoldDB" id="A0AAU9UJM0"/>